<dbReference type="AlphaFoldDB" id="A0A6V7WFI4"/>
<evidence type="ECO:0000313" key="11">
    <source>
        <dbReference type="EMBL" id="CAD2185763.1"/>
    </source>
</evidence>
<evidence type="ECO:0000259" key="10">
    <source>
        <dbReference type="PROSITE" id="PS50262"/>
    </source>
</evidence>
<feature type="domain" description="G-protein coupled receptors family 1 profile" evidence="10">
    <location>
        <begin position="1"/>
        <end position="159"/>
    </location>
</feature>
<comment type="subcellular location">
    <subcellularLocation>
        <location evidence="1">Membrane</location>
        <topology evidence="1">Multi-pass membrane protein</topology>
    </subcellularLocation>
</comment>
<name>A0A6V7WFI4_MELEN</name>
<evidence type="ECO:0000256" key="8">
    <source>
        <dbReference type="SAM" id="MobiDB-lite"/>
    </source>
</evidence>
<dbReference type="PROSITE" id="PS50262">
    <property type="entry name" value="G_PROTEIN_RECEP_F1_2"/>
    <property type="match status" value="1"/>
</dbReference>
<keyword evidence="6" id="KW-0675">Receptor</keyword>
<evidence type="ECO:0000256" key="3">
    <source>
        <dbReference type="ARBA" id="ARBA00022989"/>
    </source>
</evidence>
<keyword evidence="7" id="KW-0807">Transducer</keyword>
<dbReference type="Gene3D" id="1.20.1070.10">
    <property type="entry name" value="Rhodopsin 7-helix transmembrane proteins"/>
    <property type="match status" value="1"/>
</dbReference>
<reference evidence="11 12" key="1">
    <citation type="submission" date="2020-08" db="EMBL/GenBank/DDBJ databases">
        <authorList>
            <person name="Koutsovoulos G."/>
            <person name="Danchin GJ E."/>
        </authorList>
    </citation>
    <scope>NUCLEOTIDE SEQUENCE [LARGE SCALE GENOMIC DNA]</scope>
</reference>
<protein>
    <recommendedName>
        <fullName evidence="10">G-protein coupled receptors family 1 profile domain-containing protein</fullName>
    </recommendedName>
</protein>
<evidence type="ECO:0000256" key="6">
    <source>
        <dbReference type="ARBA" id="ARBA00023170"/>
    </source>
</evidence>
<dbReference type="EMBL" id="CAJEWN010000559">
    <property type="protein sequence ID" value="CAD2185763.1"/>
    <property type="molecule type" value="Genomic_DNA"/>
</dbReference>
<dbReference type="GO" id="GO:0008188">
    <property type="term" value="F:neuropeptide receptor activity"/>
    <property type="evidence" value="ECO:0007669"/>
    <property type="project" value="TreeGrafter"/>
</dbReference>
<sequence>MLTYKYSHSNFYNMVNCLFNCCSIWTVCINVRASSEFWNKWFEFLTLYLLPCLAFLFLYSKICAVLWAKNRQLYEVPETKTSLSARDEPRLSDPGSAASRTSSTSAALLGAREEALRTRRNVVKMLVACVSVYFVCYSPIQAIFLSRQEFKKNETETLY</sequence>
<evidence type="ECO:0000256" key="7">
    <source>
        <dbReference type="ARBA" id="ARBA00023224"/>
    </source>
</evidence>
<dbReference type="GO" id="GO:0005886">
    <property type="term" value="C:plasma membrane"/>
    <property type="evidence" value="ECO:0007669"/>
    <property type="project" value="TreeGrafter"/>
</dbReference>
<gene>
    <name evidence="11" type="ORF">MENT_LOCUS38211</name>
</gene>
<feature type="transmembrane region" description="Helical" evidence="9">
    <location>
        <begin position="45"/>
        <end position="68"/>
    </location>
</feature>
<accession>A0A6V7WFI4</accession>
<comment type="caution">
    <text evidence="11">The sequence shown here is derived from an EMBL/GenBank/DDBJ whole genome shotgun (WGS) entry which is preliminary data.</text>
</comment>
<dbReference type="CDD" id="cd00637">
    <property type="entry name" value="7tm_classA_rhodopsin-like"/>
    <property type="match status" value="1"/>
</dbReference>
<organism evidence="11 12">
    <name type="scientific">Meloidogyne enterolobii</name>
    <name type="common">Root-knot nematode worm</name>
    <name type="synonym">Meloidogyne mayaguensis</name>
    <dbReference type="NCBI Taxonomy" id="390850"/>
    <lineage>
        <taxon>Eukaryota</taxon>
        <taxon>Metazoa</taxon>
        <taxon>Ecdysozoa</taxon>
        <taxon>Nematoda</taxon>
        <taxon>Chromadorea</taxon>
        <taxon>Rhabditida</taxon>
        <taxon>Tylenchina</taxon>
        <taxon>Tylenchomorpha</taxon>
        <taxon>Tylenchoidea</taxon>
        <taxon>Meloidogynidae</taxon>
        <taxon>Meloidogyninae</taxon>
        <taxon>Meloidogyne</taxon>
    </lineage>
</organism>
<dbReference type="Proteomes" id="UP000580250">
    <property type="component" value="Unassembled WGS sequence"/>
</dbReference>
<dbReference type="PANTHER" id="PTHR24238:SF75">
    <property type="entry name" value="CHOLECYSTOKININ-LIKE RECEPTOR AT 17D1-RELATED"/>
    <property type="match status" value="1"/>
</dbReference>
<evidence type="ECO:0000256" key="4">
    <source>
        <dbReference type="ARBA" id="ARBA00023040"/>
    </source>
</evidence>
<dbReference type="InterPro" id="IPR017452">
    <property type="entry name" value="GPCR_Rhodpsn_7TM"/>
</dbReference>
<dbReference type="OrthoDB" id="5810838at2759"/>
<keyword evidence="3 9" id="KW-1133">Transmembrane helix</keyword>
<feature type="region of interest" description="Disordered" evidence="8">
    <location>
        <begin position="85"/>
        <end position="105"/>
    </location>
</feature>
<evidence type="ECO:0000256" key="2">
    <source>
        <dbReference type="ARBA" id="ARBA00022692"/>
    </source>
</evidence>
<evidence type="ECO:0000256" key="9">
    <source>
        <dbReference type="SAM" id="Phobius"/>
    </source>
</evidence>
<dbReference type="SUPFAM" id="SSF81321">
    <property type="entry name" value="Family A G protein-coupled receptor-like"/>
    <property type="match status" value="1"/>
</dbReference>
<feature type="compositionally biased region" description="Low complexity" evidence="8">
    <location>
        <begin position="95"/>
        <end position="105"/>
    </location>
</feature>
<keyword evidence="4" id="KW-0297">G-protein coupled receptor</keyword>
<dbReference type="InterPro" id="IPR000276">
    <property type="entry name" value="GPCR_Rhodpsn"/>
</dbReference>
<evidence type="ECO:0000256" key="5">
    <source>
        <dbReference type="ARBA" id="ARBA00023136"/>
    </source>
</evidence>
<proteinExistence type="predicted"/>
<evidence type="ECO:0000313" key="12">
    <source>
        <dbReference type="Proteomes" id="UP000580250"/>
    </source>
</evidence>
<keyword evidence="2 9" id="KW-0812">Transmembrane</keyword>
<dbReference type="Pfam" id="PF00001">
    <property type="entry name" value="7tm_1"/>
    <property type="match status" value="1"/>
</dbReference>
<keyword evidence="5 9" id="KW-0472">Membrane</keyword>
<feature type="transmembrane region" description="Helical" evidence="9">
    <location>
        <begin position="12"/>
        <end position="33"/>
    </location>
</feature>
<dbReference type="PANTHER" id="PTHR24238">
    <property type="entry name" value="G-PROTEIN COUPLED RECEPTOR"/>
    <property type="match status" value="1"/>
</dbReference>
<feature type="transmembrane region" description="Helical" evidence="9">
    <location>
        <begin position="122"/>
        <end position="144"/>
    </location>
</feature>
<evidence type="ECO:0000256" key="1">
    <source>
        <dbReference type="ARBA" id="ARBA00004141"/>
    </source>
</evidence>